<dbReference type="Proteomes" id="UP001370490">
    <property type="component" value="Unassembled WGS sequence"/>
</dbReference>
<dbReference type="EMBL" id="JBAMMX010000007">
    <property type="protein sequence ID" value="KAK6936444.1"/>
    <property type="molecule type" value="Genomic_DNA"/>
</dbReference>
<evidence type="ECO:0000259" key="2">
    <source>
        <dbReference type="Pfam" id="PF08458"/>
    </source>
</evidence>
<evidence type="ECO:0000313" key="3">
    <source>
        <dbReference type="EMBL" id="KAK6936444.1"/>
    </source>
</evidence>
<proteinExistence type="predicted"/>
<sequence length="307" mass="33210">MDMKYVKGWLKGKSLTSFFKWHQGKKKEEVRFNTAKVHAALSVAQLAAALAGLAAKGSLGGTQDNQKITHRDQVAEKQNMGVVLASAAALVATVCAEAAESAGAHRTHVASAINSGLAAQTSTDMVALTATAATSLRGAATLKSRILENSNNRKTQYQDLLKVGAQLLVSTPSGKKGYKSVSIFVKHNQIVLSCGKKYLGGVLNTSKEYKITNVKEITRDAQGHYLVTLKTNSGNINLLFEDPKQSTVCLDYVLQMTPGQIFQLDKLQETQLHQGLLCESGRKNEIGRKQIAITLTHERSTKAKLFI</sequence>
<dbReference type="PANTHER" id="PTHR31351">
    <property type="entry name" value="EXPRESSED PROTEIN"/>
    <property type="match status" value="1"/>
</dbReference>
<evidence type="ECO:0000313" key="4">
    <source>
        <dbReference type="Proteomes" id="UP001370490"/>
    </source>
</evidence>
<organism evidence="3 4">
    <name type="scientific">Dillenia turbinata</name>
    <dbReference type="NCBI Taxonomy" id="194707"/>
    <lineage>
        <taxon>Eukaryota</taxon>
        <taxon>Viridiplantae</taxon>
        <taxon>Streptophyta</taxon>
        <taxon>Embryophyta</taxon>
        <taxon>Tracheophyta</taxon>
        <taxon>Spermatophyta</taxon>
        <taxon>Magnoliopsida</taxon>
        <taxon>eudicotyledons</taxon>
        <taxon>Gunneridae</taxon>
        <taxon>Pentapetalae</taxon>
        <taxon>Dilleniales</taxon>
        <taxon>Dilleniaceae</taxon>
        <taxon>Dillenia</taxon>
    </lineage>
</organism>
<dbReference type="GO" id="GO:0010087">
    <property type="term" value="P:phloem or xylem histogenesis"/>
    <property type="evidence" value="ECO:0007669"/>
    <property type="project" value="TreeGrafter"/>
</dbReference>
<dbReference type="PANTHER" id="PTHR31351:SF30">
    <property type="entry name" value="VAN3-BINDING PROTEIN-LIKE"/>
    <property type="match status" value="1"/>
</dbReference>
<dbReference type="InterPro" id="IPR040269">
    <property type="entry name" value="VAB"/>
</dbReference>
<dbReference type="Pfam" id="PF08458">
    <property type="entry name" value="PH_2"/>
    <property type="match status" value="1"/>
</dbReference>
<evidence type="ECO:0000259" key="1">
    <source>
        <dbReference type="Pfam" id="PF05703"/>
    </source>
</evidence>
<dbReference type="InterPro" id="IPR013666">
    <property type="entry name" value="PH_pln"/>
</dbReference>
<dbReference type="GO" id="GO:0009734">
    <property type="term" value="P:auxin-activated signaling pathway"/>
    <property type="evidence" value="ECO:0007669"/>
    <property type="project" value="TreeGrafter"/>
</dbReference>
<feature type="domain" description="VAN3-binding protein-like auxin canalisation" evidence="1">
    <location>
        <begin position="11"/>
        <end position="152"/>
    </location>
</feature>
<feature type="domain" description="Pleckstrin-like plant" evidence="2">
    <location>
        <begin position="166"/>
        <end position="248"/>
    </location>
</feature>
<accession>A0AAN8VME1</accession>
<gene>
    <name evidence="3" type="ORF">RJ641_033474</name>
</gene>
<name>A0AAN8VME1_9MAGN</name>
<dbReference type="GO" id="GO:0010305">
    <property type="term" value="P:leaf vascular tissue pattern formation"/>
    <property type="evidence" value="ECO:0007669"/>
    <property type="project" value="TreeGrafter"/>
</dbReference>
<keyword evidence="4" id="KW-1185">Reference proteome</keyword>
<reference evidence="3 4" key="1">
    <citation type="submission" date="2023-12" db="EMBL/GenBank/DDBJ databases">
        <title>A high-quality genome assembly for Dillenia turbinata (Dilleniales).</title>
        <authorList>
            <person name="Chanderbali A."/>
        </authorList>
    </citation>
    <scope>NUCLEOTIDE SEQUENCE [LARGE SCALE GENOMIC DNA]</scope>
    <source>
        <strain evidence="3">LSX21</strain>
        <tissue evidence="3">Leaf</tissue>
    </source>
</reference>
<dbReference type="InterPro" id="IPR008546">
    <property type="entry name" value="VAN3-bd-like_auxin_canal"/>
</dbReference>
<dbReference type="AlphaFoldDB" id="A0AAN8VME1"/>
<protein>
    <submittedName>
        <fullName evidence="3">VAN3-binding protein-like, auxin canalization domain</fullName>
    </submittedName>
</protein>
<comment type="caution">
    <text evidence="3">The sequence shown here is derived from an EMBL/GenBank/DDBJ whole genome shotgun (WGS) entry which is preliminary data.</text>
</comment>
<dbReference type="Pfam" id="PF05703">
    <property type="entry name" value="Auxin_canalis"/>
    <property type="match status" value="1"/>
</dbReference>